<dbReference type="GO" id="GO:0003700">
    <property type="term" value="F:DNA-binding transcription factor activity"/>
    <property type="evidence" value="ECO:0007669"/>
    <property type="project" value="InterPro"/>
</dbReference>
<dbReference type="Proteomes" id="UP000502005">
    <property type="component" value="Plasmid pNE1B"/>
</dbReference>
<dbReference type="InterPro" id="IPR018062">
    <property type="entry name" value="HTH_AraC-typ_CS"/>
</dbReference>
<reference evidence="6 7" key="1">
    <citation type="submission" date="2017-11" db="EMBL/GenBank/DDBJ databases">
        <title>Genome sequence of Pantoea cypripedii NE1.</title>
        <authorList>
            <person name="Nascimento F.X."/>
        </authorList>
    </citation>
    <scope>NUCLEOTIDE SEQUENCE [LARGE SCALE GENOMIC DNA]</scope>
    <source>
        <strain evidence="6 7">NE1</strain>
        <plasmid evidence="7">pne1b</plasmid>
    </source>
</reference>
<dbReference type="InterPro" id="IPR032783">
    <property type="entry name" value="AraC_lig"/>
</dbReference>
<name>A0A6B9G6Y7_PANCY</name>
<dbReference type="PROSITE" id="PS01124">
    <property type="entry name" value="HTH_ARAC_FAMILY_2"/>
    <property type="match status" value="1"/>
</dbReference>
<proteinExistence type="predicted"/>
<dbReference type="SUPFAM" id="SSF46689">
    <property type="entry name" value="Homeodomain-like"/>
    <property type="match status" value="2"/>
</dbReference>
<dbReference type="Pfam" id="PF12833">
    <property type="entry name" value="HTH_18"/>
    <property type="match status" value="1"/>
</dbReference>
<dbReference type="EMBL" id="CP024770">
    <property type="protein sequence ID" value="QGY32452.1"/>
    <property type="molecule type" value="Genomic_DNA"/>
</dbReference>
<evidence type="ECO:0000256" key="3">
    <source>
        <dbReference type="ARBA" id="ARBA00023163"/>
    </source>
</evidence>
<keyword evidence="6" id="KW-0614">Plasmid</keyword>
<dbReference type="Pfam" id="PF12852">
    <property type="entry name" value="Cupin_6"/>
    <property type="match status" value="1"/>
</dbReference>
<keyword evidence="2" id="KW-0238">DNA-binding</keyword>
<dbReference type="RefSeq" id="WP_208718338.1">
    <property type="nucleotide sequence ID" value="NZ_CP024770.1"/>
</dbReference>
<dbReference type="PRINTS" id="PR00032">
    <property type="entry name" value="HTHARAC"/>
</dbReference>
<dbReference type="Gene3D" id="1.10.10.60">
    <property type="entry name" value="Homeodomain-like"/>
    <property type="match status" value="2"/>
</dbReference>
<sequence length="317" mass="35021">MDALSDVLSTLRVNSMFSSRFEGSGRWALRFPSYKHIKFGCVLSGEFWLGLAGAEPVRIQSGDIYLLTSGNPFFSASDPGARPLDGPENYRRYRNEDGVVRYCGSPDESCPSVSLASGRFTFEHDAADLLLDNLPPLIHLQASESDTSELSLMMSLLRLEVSKDRIGAEVARSSLAALILVNVLRAWIAGTSSPTGWLGALSDTKIGRALTMMHAQPEKKWTLQGLATEVSMSRTAFASHFRRMVGYTPLDYLFRWRLLLAKTALRHSSESLSELAWRIGYQSDTAFSIAFKRATGYSPGQYRQCSRSSPAEDIPAD</sequence>
<feature type="region of interest" description="Disordered" evidence="4">
    <location>
        <begin position="298"/>
        <end position="317"/>
    </location>
</feature>
<feature type="domain" description="HTH araC/xylS-type" evidence="5">
    <location>
        <begin position="207"/>
        <end position="305"/>
    </location>
</feature>
<geneLocation type="plasmid" evidence="7">
    <name>pne1b</name>
</geneLocation>
<accession>A0A6B9G6Y7</accession>
<evidence type="ECO:0000259" key="5">
    <source>
        <dbReference type="PROSITE" id="PS01124"/>
    </source>
</evidence>
<dbReference type="SMART" id="SM00342">
    <property type="entry name" value="HTH_ARAC"/>
    <property type="match status" value="1"/>
</dbReference>
<evidence type="ECO:0000313" key="7">
    <source>
        <dbReference type="Proteomes" id="UP000502005"/>
    </source>
</evidence>
<dbReference type="AlphaFoldDB" id="A0A6B9G6Y7"/>
<evidence type="ECO:0000256" key="2">
    <source>
        <dbReference type="ARBA" id="ARBA00023125"/>
    </source>
</evidence>
<dbReference type="GO" id="GO:0043565">
    <property type="term" value="F:sequence-specific DNA binding"/>
    <property type="evidence" value="ECO:0007669"/>
    <property type="project" value="InterPro"/>
</dbReference>
<dbReference type="InterPro" id="IPR020449">
    <property type="entry name" value="Tscrpt_reg_AraC-type_HTH"/>
</dbReference>
<organism evidence="6 7">
    <name type="scientific">Pantoea cypripedii</name>
    <name type="common">Pectobacterium cypripedii</name>
    <name type="synonym">Erwinia cypripedii</name>
    <dbReference type="NCBI Taxonomy" id="55209"/>
    <lineage>
        <taxon>Bacteria</taxon>
        <taxon>Pseudomonadati</taxon>
        <taxon>Pseudomonadota</taxon>
        <taxon>Gammaproteobacteria</taxon>
        <taxon>Enterobacterales</taxon>
        <taxon>Erwiniaceae</taxon>
        <taxon>Pantoea</taxon>
    </lineage>
</organism>
<evidence type="ECO:0000256" key="1">
    <source>
        <dbReference type="ARBA" id="ARBA00023015"/>
    </source>
</evidence>
<gene>
    <name evidence="6" type="ORF">CUN67_26125</name>
</gene>
<keyword evidence="3" id="KW-0804">Transcription</keyword>
<keyword evidence="1" id="KW-0805">Transcription regulation</keyword>
<evidence type="ECO:0000313" key="6">
    <source>
        <dbReference type="EMBL" id="QGY32452.1"/>
    </source>
</evidence>
<protein>
    <submittedName>
        <fullName evidence="6">AraC family transcriptional regulator</fullName>
    </submittedName>
</protein>
<dbReference type="PROSITE" id="PS00041">
    <property type="entry name" value="HTH_ARAC_FAMILY_1"/>
    <property type="match status" value="1"/>
</dbReference>
<evidence type="ECO:0000256" key="4">
    <source>
        <dbReference type="SAM" id="MobiDB-lite"/>
    </source>
</evidence>
<dbReference type="PANTHER" id="PTHR46796">
    <property type="entry name" value="HTH-TYPE TRANSCRIPTIONAL ACTIVATOR RHAS-RELATED"/>
    <property type="match status" value="1"/>
</dbReference>
<dbReference type="InterPro" id="IPR009057">
    <property type="entry name" value="Homeodomain-like_sf"/>
</dbReference>
<dbReference type="InterPro" id="IPR018060">
    <property type="entry name" value="HTH_AraC"/>
</dbReference>
<dbReference type="PANTHER" id="PTHR46796:SF7">
    <property type="entry name" value="ARAC FAMILY TRANSCRIPTIONAL REGULATOR"/>
    <property type="match status" value="1"/>
</dbReference>
<dbReference type="InterPro" id="IPR050204">
    <property type="entry name" value="AraC_XylS_family_regulators"/>
</dbReference>